<keyword evidence="4 6" id="KW-1133">Transmembrane helix</keyword>
<dbReference type="RefSeq" id="WP_015868285.1">
    <property type="nucleotide sequence ID" value="NC_012785.1"/>
</dbReference>
<accession>C5CGP4</accession>
<evidence type="ECO:0000256" key="2">
    <source>
        <dbReference type="ARBA" id="ARBA00022475"/>
    </source>
</evidence>
<feature type="transmembrane region" description="Helical" evidence="6">
    <location>
        <begin position="181"/>
        <end position="204"/>
    </location>
</feature>
<reference evidence="8 9" key="2">
    <citation type="journal article" date="2011" name="J. Bacteriol.">
        <title>Genome Sequence of Kosmotoga olearia Strain TBF 19.5.1, a Thermophilic Bacterium with a Wide Growth Temperature Range, Isolated from the Troll B Oil Platform in the North Sea.</title>
        <authorList>
            <person name="Swithers K.S."/>
            <person name="Dipippo J.L."/>
            <person name="Bruce D.C."/>
            <person name="Detter C."/>
            <person name="Tapia R."/>
            <person name="Han S."/>
            <person name="Goodwin L.A."/>
            <person name="Han J."/>
            <person name="Woyke T."/>
            <person name="Pitluck S."/>
            <person name="Pennacchio L."/>
            <person name="Nolan M."/>
            <person name="Mikhailova N."/>
            <person name="Land M.L."/>
            <person name="Nesbo C.L."/>
            <person name="Gogarten J.P."/>
            <person name="Noll K.M."/>
        </authorList>
    </citation>
    <scope>NUCLEOTIDE SEQUENCE [LARGE SCALE GENOMIC DNA]</scope>
    <source>
        <strain evidence="9">ATCC BAA-1733 / DSM 21960 / TBF 19.5.1</strain>
    </source>
</reference>
<dbReference type="eggNOG" id="COG0697">
    <property type="taxonomic scope" value="Bacteria"/>
</dbReference>
<evidence type="ECO:0000256" key="4">
    <source>
        <dbReference type="ARBA" id="ARBA00022989"/>
    </source>
</evidence>
<keyword evidence="5 6" id="KW-0472">Membrane</keyword>
<evidence type="ECO:0000313" key="8">
    <source>
        <dbReference type="EMBL" id="ACR79623.1"/>
    </source>
</evidence>
<dbReference type="PANTHER" id="PTHR42920">
    <property type="entry name" value="OS03G0707200 PROTEIN-RELATED"/>
    <property type="match status" value="1"/>
</dbReference>
<evidence type="ECO:0000256" key="1">
    <source>
        <dbReference type="ARBA" id="ARBA00004651"/>
    </source>
</evidence>
<feature type="transmembrane region" description="Helical" evidence="6">
    <location>
        <begin position="69"/>
        <end position="92"/>
    </location>
</feature>
<comment type="subcellular location">
    <subcellularLocation>
        <location evidence="1">Cell membrane</location>
        <topology evidence="1">Multi-pass membrane protein</topology>
    </subcellularLocation>
</comment>
<sequence length="297" mass="32720">MLSKKILANIYLLLVVVFWGLTFPLQKVILINSLSPAFYNALRFFMAIIFLIPFKAFRKNFFSSLKEELFHGVILGLFLSGGYVFQTWGLVYTTASKSAFITALYVGLVAIMAPFLERKAPTFLQIVALGISIMALYFLTSPAGGGFNLGDFLTLLCAISYALHVLFITHFTRENESELSLLLPQLVTVMLVNVILIPVIPGKVILNREIFFTAVFAAIFATIFAIAIQLKYQKYVGSLGSSLVYVGEPAFALLFAVILLGEKITMIEGLGLIMMVVGIILGSLSTIKEKEQESEVG</sequence>
<dbReference type="PANTHER" id="PTHR42920:SF5">
    <property type="entry name" value="EAMA DOMAIN-CONTAINING PROTEIN"/>
    <property type="match status" value="1"/>
</dbReference>
<dbReference type="HOGENOM" id="CLU_033863_21_3_0"/>
<dbReference type="AlphaFoldDB" id="C5CGP4"/>
<proteinExistence type="predicted"/>
<gene>
    <name evidence="8" type="ordered locus">Kole_0914</name>
</gene>
<dbReference type="InterPro" id="IPR051258">
    <property type="entry name" value="Diverse_Substrate_Transporter"/>
</dbReference>
<dbReference type="EMBL" id="CP001634">
    <property type="protein sequence ID" value="ACR79623.1"/>
    <property type="molecule type" value="Genomic_DNA"/>
</dbReference>
<feature type="transmembrane region" description="Helical" evidence="6">
    <location>
        <begin position="210"/>
        <end position="230"/>
    </location>
</feature>
<protein>
    <recommendedName>
        <fullName evidence="7">EamA domain-containing protein</fullName>
    </recommendedName>
</protein>
<dbReference type="GO" id="GO:0005886">
    <property type="term" value="C:plasma membrane"/>
    <property type="evidence" value="ECO:0007669"/>
    <property type="project" value="UniProtKB-SubCell"/>
</dbReference>
<feature type="transmembrane region" description="Helical" evidence="6">
    <location>
        <begin position="7"/>
        <end position="25"/>
    </location>
</feature>
<feature type="domain" description="EamA" evidence="7">
    <location>
        <begin position="149"/>
        <end position="281"/>
    </location>
</feature>
<name>C5CGP4_KOSOT</name>
<dbReference type="KEGG" id="kol:Kole_0914"/>
<dbReference type="InterPro" id="IPR037185">
    <property type="entry name" value="EmrE-like"/>
</dbReference>
<evidence type="ECO:0000256" key="3">
    <source>
        <dbReference type="ARBA" id="ARBA00022692"/>
    </source>
</evidence>
<dbReference type="SUPFAM" id="SSF103481">
    <property type="entry name" value="Multidrug resistance efflux transporter EmrE"/>
    <property type="match status" value="2"/>
</dbReference>
<organism evidence="8 9">
    <name type="scientific">Kosmotoga olearia (strain ATCC BAA-1733 / DSM 21960 / TBF 19.5.1)</name>
    <dbReference type="NCBI Taxonomy" id="521045"/>
    <lineage>
        <taxon>Bacteria</taxon>
        <taxon>Thermotogati</taxon>
        <taxon>Thermotogota</taxon>
        <taxon>Thermotogae</taxon>
        <taxon>Kosmotogales</taxon>
        <taxon>Kosmotogaceae</taxon>
        <taxon>Kosmotoga</taxon>
    </lineage>
</organism>
<feature type="transmembrane region" description="Helical" evidence="6">
    <location>
        <begin position="242"/>
        <end position="260"/>
    </location>
</feature>
<feature type="transmembrane region" description="Helical" evidence="6">
    <location>
        <begin position="123"/>
        <end position="140"/>
    </location>
</feature>
<evidence type="ECO:0000259" key="7">
    <source>
        <dbReference type="Pfam" id="PF00892"/>
    </source>
</evidence>
<feature type="transmembrane region" description="Helical" evidence="6">
    <location>
        <begin position="266"/>
        <end position="284"/>
    </location>
</feature>
<dbReference type="InterPro" id="IPR000620">
    <property type="entry name" value="EamA_dom"/>
</dbReference>
<keyword evidence="2" id="KW-1003">Cell membrane</keyword>
<evidence type="ECO:0000256" key="5">
    <source>
        <dbReference type="ARBA" id="ARBA00023136"/>
    </source>
</evidence>
<dbReference type="STRING" id="521045.Kole_0914"/>
<keyword evidence="9" id="KW-1185">Reference proteome</keyword>
<evidence type="ECO:0000313" key="9">
    <source>
        <dbReference type="Proteomes" id="UP000002382"/>
    </source>
</evidence>
<dbReference type="Pfam" id="PF00892">
    <property type="entry name" value="EamA"/>
    <property type="match status" value="2"/>
</dbReference>
<feature type="domain" description="EamA" evidence="7">
    <location>
        <begin position="8"/>
        <end position="140"/>
    </location>
</feature>
<evidence type="ECO:0000256" key="6">
    <source>
        <dbReference type="SAM" id="Phobius"/>
    </source>
</evidence>
<feature type="transmembrane region" description="Helical" evidence="6">
    <location>
        <begin position="37"/>
        <end position="57"/>
    </location>
</feature>
<dbReference type="Proteomes" id="UP000002382">
    <property type="component" value="Chromosome"/>
</dbReference>
<feature type="transmembrane region" description="Helical" evidence="6">
    <location>
        <begin position="98"/>
        <end position="116"/>
    </location>
</feature>
<reference evidence="8 9" key="1">
    <citation type="submission" date="2009-06" db="EMBL/GenBank/DDBJ databases">
        <title>Complete sequence of Thermotogales bacterium TBF 19.5.1.</title>
        <authorList>
            <consortium name="US DOE Joint Genome Institute"/>
            <person name="Lucas S."/>
            <person name="Copeland A."/>
            <person name="Lapidus A."/>
            <person name="Glavina del Rio T."/>
            <person name="Tice H."/>
            <person name="Bruce D."/>
            <person name="Goodwin L."/>
            <person name="Pitluck S."/>
            <person name="Chertkov O."/>
            <person name="Brettin T."/>
            <person name="Detter J.C."/>
            <person name="Han C."/>
            <person name="Schmutz J."/>
            <person name="Larimer F."/>
            <person name="Land M."/>
            <person name="Hauser L."/>
            <person name="Kyrpides N."/>
            <person name="Ovchinnikova G."/>
            <person name="Noll K."/>
        </authorList>
    </citation>
    <scope>NUCLEOTIDE SEQUENCE [LARGE SCALE GENOMIC DNA]</scope>
    <source>
        <strain evidence="9">ATCC BAA-1733 / DSM 21960 / TBF 19.5.1</strain>
    </source>
</reference>
<feature type="transmembrane region" description="Helical" evidence="6">
    <location>
        <begin position="152"/>
        <end position="169"/>
    </location>
</feature>
<keyword evidence="3 6" id="KW-0812">Transmembrane</keyword>